<dbReference type="CDD" id="cd03260">
    <property type="entry name" value="ABC_PstB_phosphate_transporter"/>
    <property type="match status" value="1"/>
</dbReference>
<dbReference type="InterPro" id="IPR017871">
    <property type="entry name" value="ABC_transporter-like_CS"/>
</dbReference>
<keyword evidence="1" id="KW-0813">Transport</keyword>
<dbReference type="InterPro" id="IPR003439">
    <property type="entry name" value="ABC_transporter-like_ATP-bd"/>
</dbReference>
<evidence type="ECO:0000256" key="3">
    <source>
        <dbReference type="ARBA" id="ARBA00022741"/>
    </source>
</evidence>
<keyword evidence="4 7" id="KW-0067">ATP-binding</keyword>
<comment type="caution">
    <text evidence="7">The sequence shown here is derived from an EMBL/GenBank/DDBJ whole genome shotgun (WGS) entry which is preliminary data.</text>
</comment>
<name>A0A9D7FT43_9GAMM</name>
<accession>A0A9D7FT43</accession>
<feature type="domain" description="ABC transporter" evidence="5">
    <location>
        <begin position="5"/>
        <end position="251"/>
    </location>
</feature>
<dbReference type="InterPro" id="IPR027417">
    <property type="entry name" value="P-loop_NTPase"/>
</dbReference>
<dbReference type="GO" id="GO:0005524">
    <property type="term" value="F:ATP binding"/>
    <property type="evidence" value="ECO:0007669"/>
    <property type="project" value="UniProtKB-KW"/>
</dbReference>
<dbReference type="InterPro" id="IPR003593">
    <property type="entry name" value="AAA+_ATPase"/>
</dbReference>
<dbReference type="SUPFAM" id="SSF52540">
    <property type="entry name" value="P-loop containing nucleoside triphosphate hydrolases"/>
    <property type="match status" value="1"/>
</dbReference>
<gene>
    <name evidence="7" type="ORF">I2492_08185</name>
    <name evidence="6" type="ORF">I2493_08185</name>
</gene>
<dbReference type="GO" id="GO:0005315">
    <property type="term" value="F:phosphate transmembrane transporter activity"/>
    <property type="evidence" value="ECO:0007669"/>
    <property type="project" value="InterPro"/>
</dbReference>
<evidence type="ECO:0000313" key="9">
    <source>
        <dbReference type="Proteomes" id="UP001296969"/>
    </source>
</evidence>
<dbReference type="Proteomes" id="UP000807542">
    <property type="component" value="Unassembled WGS sequence"/>
</dbReference>
<dbReference type="AlphaFoldDB" id="A0A9D7FT43"/>
<dbReference type="PROSITE" id="PS00211">
    <property type="entry name" value="ABC_TRANSPORTER_1"/>
    <property type="match status" value="1"/>
</dbReference>
<evidence type="ECO:0000256" key="1">
    <source>
        <dbReference type="ARBA" id="ARBA00022448"/>
    </source>
</evidence>
<reference evidence="7 9" key="1">
    <citation type="submission" date="2020-11" db="EMBL/GenBank/DDBJ databases">
        <title>Insectihabitans protaetiae gen. nov. sp. nov. and Insectihabitans allomyrinae sp. nov., isolated from larvae of Protaetia brevitarsis seulensis and Allomyrina dichotoma, respectively.</title>
        <authorList>
            <person name="Lee S.D."/>
            <person name="Byeon Y.-S."/>
            <person name="Kim S.-M."/>
            <person name="Yang H.L."/>
            <person name="Kim I.S."/>
        </authorList>
    </citation>
    <scope>NUCLEOTIDE SEQUENCE</scope>
    <source>
        <strain evidence="7">CWB-B4</strain>
        <strain evidence="6 9">CWB-B43</strain>
    </source>
</reference>
<evidence type="ECO:0000313" key="6">
    <source>
        <dbReference type="EMBL" id="MBK5072990.1"/>
    </source>
</evidence>
<dbReference type="PANTHER" id="PTHR43423">
    <property type="entry name" value="ABC TRANSPORTER I FAMILY MEMBER 17"/>
    <property type="match status" value="1"/>
</dbReference>
<dbReference type="GO" id="GO:0035435">
    <property type="term" value="P:phosphate ion transmembrane transport"/>
    <property type="evidence" value="ECO:0007669"/>
    <property type="project" value="InterPro"/>
</dbReference>
<evidence type="ECO:0000313" key="7">
    <source>
        <dbReference type="EMBL" id="MBK5176299.1"/>
    </source>
</evidence>
<keyword evidence="9" id="KW-1185">Reference proteome</keyword>
<evidence type="ECO:0000259" key="5">
    <source>
        <dbReference type="PROSITE" id="PS50893"/>
    </source>
</evidence>
<dbReference type="Gene3D" id="3.40.50.300">
    <property type="entry name" value="P-loop containing nucleotide triphosphate hydrolases"/>
    <property type="match status" value="1"/>
</dbReference>
<evidence type="ECO:0000256" key="2">
    <source>
        <dbReference type="ARBA" id="ARBA00022592"/>
    </source>
</evidence>
<dbReference type="EMBL" id="JADRCQ010000001">
    <property type="protein sequence ID" value="MBK5072990.1"/>
    <property type="molecule type" value="Genomic_DNA"/>
</dbReference>
<keyword evidence="3" id="KW-0547">Nucleotide-binding</keyword>
<evidence type="ECO:0000313" key="8">
    <source>
        <dbReference type="Proteomes" id="UP000807542"/>
    </source>
</evidence>
<evidence type="ECO:0000256" key="4">
    <source>
        <dbReference type="ARBA" id="ARBA00022840"/>
    </source>
</evidence>
<dbReference type="GO" id="GO:0016887">
    <property type="term" value="F:ATP hydrolysis activity"/>
    <property type="evidence" value="ECO:0007669"/>
    <property type="project" value="InterPro"/>
</dbReference>
<keyword evidence="2" id="KW-0592">Phosphate transport</keyword>
<dbReference type="RefSeq" id="WP_228397931.1">
    <property type="nucleotide sequence ID" value="NZ_JADRCP010000001.1"/>
</dbReference>
<dbReference type="Pfam" id="PF00005">
    <property type="entry name" value="ABC_tran"/>
    <property type="match status" value="1"/>
</dbReference>
<organism evidence="7 8">
    <name type="scientific">Limnobaculum xujianqingii</name>
    <dbReference type="NCBI Taxonomy" id="2738837"/>
    <lineage>
        <taxon>Bacteria</taxon>
        <taxon>Pseudomonadati</taxon>
        <taxon>Pseudomonadota</taxon>
        <taxon>Gammaproteobacteria</taxon>
        <taxon>Enterobacterales</taxon>
        <taxon>Budviciaceae</taxon>
        <taxon>Limnobaculum</taxon>
    </lineage>
</organism>
<protein>
    <submittedName>
        <fullName evidence="7">ATP-binding cassette domain-containing protein</fullName>
    </submittedName>
</protein>
<proteinExistence type="predicted"/>
<sequence length="252" mass="27927">MKNAAQVRHLTIAFDNKPIVNDVCLDIPSHQISVLVGRSGSGKTTFLRAFNRLNEEHTGCQTSGELCLDLGTGLEKQSDIYAGSVTALRLRVGMLFQTPNVLPVSIWRNIAMPLEKLTNLSREAISQRVEKSLNDVGLWSEIHDRLHSPATRLSGGQQQRLCLARVLALEPKILLLDEPTASLDVLASKHIEQLLQQLVERYTIIMVSHSLSQACRLANKLFVFDSGNMVKSLSKQDGITEEKLAALIEPRL</sequence>
<dbReference type="SMART" id="SM00382">
    <property type="entry name" value="AAA"/>
    <property type="match status" value="1"/>
</dbReference>
<dbReference type="GO" id="GO:0016020">
    <property type="term" value="C:membrane"/>
    <property type="evidence" value="ECO:0007669"/>
    <property type="project" value="InterPro"/>
</dbReference>
<dbReference type="PROSITE" id="PS50893">
    <property type="entry name" value="ABC_TRANSPORTER_2"/>
    <property type="match status" value="1"/>
</dbReference>
<dbReference type="Proteomes" id="UP001296969">
    <property type="component" value="Unassembled WGS sequence"/>
</dbReference>
<dbReference type="InterPro" id="IPR005670">
    <property type="entry name" value="PstB-like"/>
</dbReference>
<dbReference type="PANTHER" id="PTHR43423:SF1">
    <property type="entry name" value="ABC TRANSPORTER I FAMILY MEMBER 17"/>
    <property type="match status" value="1"/>
</dbReference>
<dbReference type="EMBL" id="JADRCP010000001">
    <property type="protein sequence ID" value="MBK5176299.1"/>
    <property type="molecule type" value="Genomic_DNA"/>
</dbReference>